<reference evidence="1 2" key="1">
    <citation type="submission" date="2019-01" db="EMBL/GenBank/DDBJ databases">
        <title>Pseudoxanthomonas composti sp. nov., isolated from compost.</title>
        <authorList>
            <person name="Yang G."/>
        </authorList>
    </citation>
    <scope>NUCLEOTIDE SEQUENCE [LARGE SCALE GENOMIC DNA]</scope>
    <source>
        <strain evidence="1 2">GSS15</strain>
    </source>
</reference>
<dbReference type="Proteomes" id="UP000289784">
    <property type="component" value="Unassembled WGS sequence"/>
</dbReference>
<evidence type="ECO:0000313" key="1">
    <source>
        <dbReference type="EMBL" id="RXR02693.1"/>
    </source>
</evidence>
<name>A0A4Q1JU21_9GAMM</name>
<sequence>MEAVRGTTTSPAYVKVLLTDKRTAHTFESCVPANLFSGAVHREYGFAYDAAGIAAAERFITANPRHAYSFESPAALANMPWHPFTAELAAASALVVRTPSNALRESVAQGALLQFYVDHPRQRQRMAALACALIDQGLKPAVADMTGRLILRP</sequence>
<comment type="caution">
    <text evidence="1">The sequence shown here is derived from an EMBL/GenBank/DDBJ whole genome shotgun (WGS) entry which is preliminary data.</text>
</comment>
<gene>
    <name evidence="1" type="ORF">EPA99_14510</name>
</gene>
<dbReference type="RefSeq" id="WP_129471960.1">
    <property type="nucleotide sequence ID" value="NZ_SAWZ01000008.1"/>
</dbReference>
<dbReference type="AlphaFoldDB" id="A0A4Q1JU21"/>
<dbReference type="OrthoDB" id="8777313at2"/>
<dbReference type="EMBL" id="SAWZ01000008">
    <property type="protein sequence ID" value="RXR02693.1"/>
    <property type="molecule type" value="Genomic_DNA"/>
</dbReference>
<organism evidence="1 2">
    <name type="scientific">Pseudoxanthomonas composti</name>
    <dbReference type="NCBI Taxonomy" id="2137479"/>
    <lineage>
        <taxon>Bacteria</taxon>
        <taxon>Pseudomonadati</taxon>
        <taxon>Pseudomonadota</taxon>
        <taxon>Gammaproteobacteria</taxon>
        <taxon>Lysobacterales</taxon>
        <taxon>Lysobacteraceae</taxon>
        <taxon>Pseudoxanthomonas</taxon>
    </lineage>
</organism>
<keyword evidence="2" id="KW-1185">Reference proteome</keyword>
<proteinExistence type="predicted"/>
<protein>
    <submittedName>
        <fullName evidence="1">Uncharacterized protein</fullName>
    </submittedName>
</protein>
<evidence type="ECO:0000313" key="2">
    <source>
        <dbReference type="Proteomes" id="UP000289784"/>
    </source>
</evidence>
<accession>A0A4Q1JU21</accession>